<name>A0A116QXN6_STRSU</name>
<dbReference type="AlphaFoldDB" id="A0A116QXN6"/>
<gene>
    <name evidence="1" type="ORF">ERS132531_00291</name>
</gene>
<dbReference type="RefSeq" id="WP_024398557.1">
    <property type="nucleotide sequence ID" value="NZ_CEHB01000054.1"/>
</dbReference>
<evidence type="ECO:0000313" key="2">
    <source>
        <dbReference type="Proteomes" id="UP000074903"/>
    </source>
</evidence>
<sequence length="88" mass="10007">MSHLPQAFNQSQISRPATFSPYKMKVARNLSQDMAVVQANELLAQDILNKVASLSELERQILAHNPQAQQRTDFVIKAFTYTSVQKFK</sequence>
<dbReference type="Proteomes" id="UP000074903">
    <property type="component" value="Unassembled WGS sequence"/>
</dbReference>
<organism evidence="1 2">
    <name type="scientific">Streptococcus suis</name>
    <dbReference type="NCBI Taxonomy" id="1307"/>
    <lineage>
        <taxon>Bacteria</taxon>
        <taxon>Bacillati</taxon>
        <taxon>Bacillota</taxon>
        <taxon>Bacilli</taxon>
        <taxon>Lactobacillales</taxon>
        <taxon>Streptococcaceae</taxon>
        <taxon>Streptococcus</taxon>
    </lineage>
</organism>
<dbReference type="EMBL" id="FILX01000003">
    <property type="protein sequence ID" value="CYX37157.1"/>
    <property type="molecule type" value="Genomic_DNA"/>
</dbReference>
<proteinExistence type="predicted"/>
<evidence type="ECO:0000313" key="1">
    <source>
        <dbReference type="EMBL" id="CYX37157.1"/>
    </source>
</evidence>
<protein>
    <submittedName>
        <fullName evidence="1">Uncharacterized protein</fullName>
    </submittedName>
</protein>
<reference evidence="1 2" key="1">
    <citation type="submission" date="2016-02" db="EMBL/GenBank/DDBJ databases">
        <authorList>
            <consortium name="Pathogen Informatics"/>
        </authorList>
    </citation>
    <scope>NUCLEOTIDE SEQUENCE [LARGE SCALE GENOMIC DNA]</scope>
    <source>
        <strain evidence="1 2">SS993</strain>
    </source>
</reference>
<accession>A0A116QXN6</accession>